<feature type="chain" id="PRO_5029731400" evidence="2">
    <location>
        <begin position="22"/>
        <end position="271"/>
    </location>
</feature>
<dbReference type="KEGG" id="vde:111247450"/>
<evidence type="ECO:0000256" key="1">
    <source>
        <dbReference type="SAM" id="MobiDB-lite"/>
    </source>
</evidence>
<keyword evidence="2" id="KW-0732">Signal</keyword>
<accession>A0A7M7JP12</accession>
<evidence type="ECO:0000313" key="4">
    <source>
        <dbReference type="Proteomes" id="UP000594260"/>
    </source>
</evidence>
<dbReference type="EnsemblMetazoa" id="XM_022798362">
    <property type="protein sequence ID" value="XP_022654097"/>
    <property type="gene ID" value="LOC111247450"/>
</dbReference>
<feature type="signal peptide" evidence="2">
    <location>
        <begin position="1"/>
        <end position="21"/>
    </location>
</feature>
<keyword evidence="4" id="KW-1185">Reference proteome</keyword>
<evidence type="ECO:0000313" key="3">
    <source>
        <dbReference type="EnsemblMetazoa" id="XP_022654097"/>
    </source>
</evidence>
<feature type="region of interest" description="Disordered" evidence="1">
    <location>
        <begin position="67"/>
        <end position="92"/>
    </location>
</feature>
<feature type="compositionally biased region" description="Basic and acidic residues" evidence="1">
    <location>
        <begin position="76"/>
        <end position="92"/>
    </location>
</feature>
<dbReference type="AlphaFoldDB" id="A0A7M7JP12"/>
<dbReference type="InParanoid" id="A0A7M7JP12"/>
<evidence type="ECO:0000256" key="2">
    <source>
        <dbReference type="SAM" id="SignalP"/>
    </source>
</evidence>
<dbReference type="Proteomes" id="UP000594260">
    <property type="component" value="Unplaced"/>
</dbReference>
<proteinExistence type="predicted"/>
<sequence length="271" mass="30488">MVLLTAQILVLLGITISQCTGKAILISRSRRFATNPLDALKSYACERLSGSRLFMLYDRINNLRLKRSPPDSDLNGGHDTDLRNKTNGRDVEDDGIRTVHNITASKIMPSTTHSKRANHNQVLNAPQNLTTTKRPWNTQVVAFPPLGPVQPTINIIPTVQVGIVPTGHRVSLFVGYYKPNHASEGGDDKEGKRVDIFLPRITTSFAAYFPQYVGYYYPWYTYGTEFNFPFYSSFKGYPQEVIRGVRRTASQILEFLSRRLASSSGKYMGTF</sequence>
<reference evidence="3" key="1">
    <citation type="submission" date="2021-01" db="UniProtKB">
        <authorList>
            <consortium name="EnsemblMetazoa"/>
        </authorList>
    </citation>
    <scope>IDENTIFICATION</scope>
</reference>
<dbReference type="RefSeq" id="XP_022654097.1">
    <property type="nucleotide sequence ID" value="XM_022798362.1"/>
</dbReference>
<protein>
    <submittedName>
        <fullName evidence="3">Uncharacterized protein</fullName>
    </submittedName>
</protein>
<dbReference type="GeneID" id="111247450"/>
<name>A0A7M7JP12_VARDE</name>
<organism evidence="3 4">
    <name type="scientific">Varroa destructor</name>
    <name type="common">Honeybee mite</name>
    <dbReference type="NCBI Taxonomy" id="109461"/>
    <lineage>
        <taxon>Eukaryota</taxon>
        <taxon>Metazoa</taxon>
        <taxon>Ecdysozoa</taxon>
        <taxon>Arthropoda</taxon>
        <taxon>Chelicerata</taxon>
        <taxon>Arachnida</taxon>
        <taxon>Acari</taxon>
        <taxon>Parasitiformes</taxon>
        <taxon>Mesostigmata</taxon>
        <taxon>Gamasina</taxon>
        <taxon>Dermanyssoidea</taxon>
        <taxon>Varroidae</taxon>
        <taxon>Varroa</taxon>
    </lineage>
</organism>